<reference evidence="2 3" key="1">
    <citation type="submission" date="2014-04" db="EMBL/GenBank/DDBJ databases">
        <authorList>
            <consortium name="DOE Joint Genome Institute"/>
            <person name="Kuo A."/>
            <person name="Tarkka M."/>
            <person name="Buscot F."/>
            <person name="Kohler A."/>
            <person name="Nagy L.G."/>
            <person name="Floudas D."/>
            <person name="Copeland A."/>
            <person name="Barry K.W."/>
            <person name="Cichocki N."/>
            <person name="Veneault-Fourrey C."/>
            <person name="LaButti K."/>
            <person name="Lindquist E.A."/>
            <person name="Lipzen A."/>
            <person name="Lundell T."/>
            <person name="Morin E."/>
            <person name="Murat C."/>
            <person name="Sun H."/>
            <person name="Tunlid A."/>
            <person name="Henrissat B."/>
            <person name="Grigoriev I.V."/>
            <person name="Hibbett D.S."/>
            <person name="Martin F."/>
            <person name="Nordberg H.P."/>
            <person name="Cantor M.N."/>
            <person name="Hua S.X."/>
        </authorList>
    </citation>
    <scope>NUCLEOTIDE SEQUENCE [LARGE SCALE GENOMIC DNA]</scope>
    <source>
        <strain evidence="2 3">F 1598</strain>
    </source>
</reference>
<evidence type="ECO:0000313" key="2">
    <source>
        <dbReference type="EMBL" id="KIM88315.1"/>
    </source>
</evidence>
<feature type="compositionally biased region" description="Basic residues" evidence="1">
    <location>
        <begin position="12"/>
        <end position="26"/>
    </location>
</feature>
<dbReference type="HOGENOM" id="CLU_008952_0_0_1"/>
<dbReference type="PANTHER" id="PTHR37015">
    <property type="entry name" value="REVERSE TRANSCRIPTASE DOMAIN-CONTAINING PROTEIN"/>
    <property type="match status" value="1"/>
</dbReference>
<feature type="region of interest" description="Disordered" evidence="1">
    <location>
        <begin position="1"/>
        <end position="44"/>
    </location>
</feature>
<evidence type="ECO:0000313" key="3">
    <source>
        <dbReference type="Proteomes" id="UP000054166"/>
    </source>
</evidence>
<gene>
    <name evidence="2" type="ORF">PILCRDRAFT_253724</name>
</gene>
<dbReference type="STRING" id="765440.A0A0C3FV69"/>
<sequence>MQRTYPSSAFRGRGRGGRGGRGRGRGLSRGVSSRSVRRSGFSPPSAAFGQTLQFITSIKLEELEKQRLAYEAHSLVLQRVSQIKDDHVHKVEMLLDAVRSWSGSGALDASSAIGAKLDLYNLDLWLLQAKKDPSFSTDVLKGWADTLEGHIRHSLTRFECAKLFGKLFNEWLASGDSATAVNLIESPVFSPTTTMDVDKEAFVEVGRKEMHEQKERLKSIIFEPKAVDTVALLAYLADLFSSEDAVKSLITLRKNMQNFGDSLLYKTITVQDVSWAIANLLASELMDESKRTTLREFTENPTVLDEVASVLNMRLASLASWSWPEAGLEMEMRRHLNGKYRAFTNPEILDALFLQYIGVSWQCEFKQAFKGVFTGKGWKSAFEPLSKDEIDRRKMYLRETVSGVGIESEWQSMRRDYFLVSQLPTTVDSNPTYDDSADTAEESDSKNAVSASAIKQKLLHMMVTECYLNKTLYGRHTAVRTDLEWFGPSLPHDSIVTLLAFFGVSQNWLDFFKTFLKAPMRFKDDPTGEFRVRERGTPISFALSALCGEVILFGMDYAVNQKANGLFLYRIHDDIWFWDSSMEKCVAAWQEMNTYASLVGIKFNAGKTGSVCVGDELSPELPEGDIRWGFLKFDSSQSRFIIDQPDVDAHIVELRRQLSATKSVFGWVNAYNKYMAFFVRNFGGRPAKCFGRVHVDDMIDTLAKIQRELFAYDEAEGGAIGHLRSMIRARFGVDNLPQGYFYFPISSGGLELRNPMIELFAMRDNVAPDPDITFEIQVAKDYETYRNLKDNWDASDSNSYRYLLSDKQFFPFTEYVRHRESHMSSWKWSYIVLLEVDKPIDVSRSPAVEAALKKAWPGDHERWHGQMDFYQKWVVSLYADEVVERFGSLEVVDPTLIPVGMVQLFRNSRMRWDQ</sequence>
<dbReference type="InParanoid" id="A0A0C3FV69"/>
<dbReference type="Proteomes" id="UP000054166">
    <property type="component" value="Unassembled WGS sequence"/>
</dbReference>
<dbReference type="OrthoDB" id="74545at2759"/>
<accession>A0A0C3FV69</accession>
<reference evidence="3" key="2">
    <citation type="submission" date="2015-01" db="EMBL/GenBank/DDBJ databases">
        <title>Evolutionary Origins and Diversification of the Mycorrhizal Mutualists.</title>
        <authorList>
            <consortium name="DOE Joint Genome Institute"/>
            <consortium name="Mycorrhizal Genomics Consortium"/>
            <person name="Kohler A."/>
            <person name="Kuo A."/>
            <person name="Nagy L.G."/>
            <person name="Floudas D."/>
            <person name="Copeland A."/>
            <person name="Barry K.W."/>
            <person name="Cichocki N."/>
            <person name="Veneault-Fourrey C."/>
            <person name="LaButti K."/>
            <person name="Lindquist E.A."/>
            <person name="Lipzen A."/>
            <person name="Lundell T."/>
            <person name="Morin E."/>
            <person name="Murat C."/>
            <person name="Riley R."/>
            <person name="Ohm R."/>
            <person name="Sun H."/>
            <person name="Tunlid A."/>
            <person name="Henrissat B."/>
            <person name="Grigoriev I.V."/>
            <person name="Hibbett D.S."/>
            <person name="Martin F."/>
        </authorList>
    </citation>
    <scope>NUCLEOTIDE SEQUENCE [LARGE SCALE GENOMIC DNA]</scope>
    <source>
        <strain evidence="3">F 1598</strain>
    </source>
</reference>
<dbReference type="AlphaFoldDB" id="A0A0C3FV69"/>
<keyword evidence="3" id="KW-1185">Reference proteome</keyword>
<dbReference type="EMBL" id="KN832977">
    <property type="protein sequence ID" value="KIM88315.1"/>
    <property type="molecule type" value="Genomic_DNA"/>
</dbReference>
<feature type="compositionally biased region" description="Low complexity" evidence="1">
    <location>
        <begin position="28"/>
        <end position="40"/>
    </location>
</feature>
<dbReference type="PANTHER" id="PTHR37015:SF2">
    <property type="entry name" value="REVERSE TRANSCRIPTASE DOMAIN-CONTAINING PROTEIN"/>
    <property type="match status" value="1"/>
</dbReference>
<organism evidence="2 3">
    <name type="scientific">Piloderma croceum (strain F 1598)</name>
    <dbReference type="NCBI Taxonomy" id="765440"/>
    <lineage>
        <taxon>Eukaryota</taxon>
        <taxon>Fungi</taxon>
        <taxon>Dikarya</taxon>
        <taxon>Basidiomycota</taxon>
        <taxon>Agaricomycotina</taxon>
        <taxon>Agaricomycetes</taxon>
        <taxon>Agaricomycetidae</taxon>
        <taxon>Atheliales</taxon>
        <taxon>Atheliaceae</taxon>
        <taxon>Piloderma</taxon>
    </lineage>
</organism>
<name>A0A0C3FV69_PILCF</name>
<proteinExistence type="predicted"/>
<protein>
    <submittedName>
        <fullName evidence="2">Uncharacterized protein</fullName>
    </submittedName>
</protein>
<evidence type="ECO:0000256" key="1">
    <source>
        <dbReference type="SAM" id="MobiDB-lite"/>
    </source>
</evidence>